<proteinExistence type="predicted"/>
<dbReference type="AlphaFoldDB" id="A0A316MAX0"/>
<dbReference type="EMBL" id="QAMZ01000006">
    <property type="protein sequence ID" value="PWL55424.1"/>
    <property type="molecule type" value="Genomic_DNA"/>
</dbReference>
<dbReference type="InterPro" id="IPR008767">
    <property type="entry name" value="Phage_SPP1_head-tail_adaptor"/>
</dbReference>
<dbReference type="InterPro" id="IPR038666">
    <property type="entry name" value="SSP1_head-tail_sf"/>
</dbReference>
<evidence type="ECO:0000313" key="1">
    <source>
        <dbReference type="EMBL" id="PWL55424.1"/>
    </source>
</evidence>
<protein>
    <submittedName>
        <fullName evidence="1">Head-tail adaptor protein</fullName>
    </submittedName>
</protein>
<name>A0A316MAX0_9CLOT</name>
<sequence>MYTINPGDFKHPIEIQKIDYNTENIDNTPPNSYITALKVKAKIVNISGKEVAMAQGDSLVQLKRFIIRYPKNIEITNEDRLIYNSKIYNIKYPSDVQEEHKYLEIVAELVS</sequence>
<dbReference type="Gene3D" id="2.40.10.270">
    <property type="entry name" value="Bacteriophage SPP1 head-tail adaptor protein"/>
    <property type="match status" value="1"/>
</dbReference>
<gene>
    <name evidence="1" type="ORF">DBY38_01510</name>
</gene>
<dbReference type="Proteomes" id="UP000246114">
    <property type="component" value="Unassembled WGS sequence"/>
</dbReference>
<dbReference type="NCBIfam" id="TIGR01563">
    <property type="entry name" value="gp16_SPP1"/>
    <property type="match status" value="1"/>
</dbReference>
<evidence type="ECO:0000313" key="2">
    <source>
        <dbReference type="Proteomes" id="UP000246114"/>
    </source>
</evidence>
<organism evidence="1 2">
    <name type="scientific">Clostridium cadaveris</name>
    <dbReference type="NCBI Taxonomy" id="1529"/>
    <lineage>
        <taxon>Bacteria</taxon>
        <taxon>Bacillati</taxon>
        <taxon>Bacillota</taxon>
        <taxon>Clostridia</taxon>
        <taxon>Eubacteriales</taxon>
        <taxon>Clostridiaceae</taxon>
        <taxon>Clostridium</taxon>
    </lineage>
</organism>
<reference evidence="1 2" key="1">
    <citation type="submission" date="2018-03" db="EMBL/GenBank/DDBJ databases">
        <title>The uncultured portion of the human microbiome is neutrally assembled.</title>
        <authorList>
            <person name="Jeraldo P."/>
            <person name="Boardman L."/>
            <person name="White B.A."/>
            <person name="Nelson H."/>
            <person name="Goldenfeld N."/>
            <person name="Chia N."/>
        </authorList>
    </citation>
    <scope>NUCLEOTIDE SEQUENCE [LARGE SCALE GENOMIC DNA]</scope>
    <source>
        <strain evidence="1">CIM:MAG 903</strain>
    </source>
</reference>
<dbReference type="Pfam" id="PF05521">
    <property type="entry name" value="Phage_HCP"/>
    <property type="match status" value="1"/>
</dbReference>
<accession>A0A316MAX0</accession>
<comment type="caution">
    <text evidence="1">The sequence shown here is derived from an EMBL/GenBank/DDBJ whole genome shotgun (WGS) entry which is preliminary data.</text>
</comment>
<dbReference type="RefSeq" id="WP_099336473.1">
    <property type="nucleotide sequence ID" value="NZ_CABMJC010000024.1"/>
</dbReference>